<evidence type="ECO:0000259" key="1">
    <source>
        <dbReference type="PROSITE" id="PS50112"/>
    </source>
</evidence>
<dbReference type="Proteomes" id="UP000280271">
    <property type="component" value="Unassembled WGS sequence"/>
</dbReference>
<keyword evidence="3" id="KW-1185">Reference proteome</keyword>
<dbReference type="InterPro" id="IPR013655">
    <property type="entry name" value="PAS_fold_3"/>
</dbReference>
<proteinExistence type="predicted"/>
<accession>A0ABX9TSA9</accession>
<dbReference type="InterPro" id="IPR035965">
    <property type="entry name" value="PAS-like_dom_sf"/>
</dbReference>
<reference evidence="2 3" key="1">
    <citation type="submission" date="2018-09" db="EMBL/GenBank/DDBJ databases">
        <title>The draft genome of Acinetobacter sp. strains.</title>
        <authorList>
            <person name="Qin J."/>
            <person name="Feng Y."/>
            <person name="Zong Z."/>
        </authorList>
    </citation>
    <scope>NUCLEOTIDE SEQUENCE [LARGE SCALE GENOMIC DNA]</scope>
    <source>
        <strain evidence="2 3">WCHAc060005</strain>
    </source>
</reference>
<comment type="caution">
    <text evidence="2">The sequence shown here is derived from an EMBL/GenBank/DDBJ whole genome shotgun (WGS) entry which is preliminary data.</text>
</comment>
<dbReference type="Pfam" id="PF08447">
    <property type="entry name" value="PAS_3"/>
    <property type="match status" value="1"/>
</dbReference>
<dbReference type="CDD" id="cd00130">
    <property type="entry name" value="PAS"/>
    <property type="match status" value="1"/>
</dbReference>
<dbReference type="InterPro" id="IPR000014">
    <property type="entry name" value="PAS"/>
</dbReference>
<gene>
    <name evidence="2" type="ORF">D9K81_17060</name>
</gene>
<feature type="domain" description="PAS" evidence="1">
    <location>
        <begin position="145"/>
        <end position="218"/>
    </location>
</feature>
<sequence length="261" mass="30506">MPQLFKLDETHSANDLQRFWSSAFDQFEDAVLLLDKNAKIQRSNLAWQSLVKKQDHQKQSELSQRESFKAWLYQDDIIRFQRVLMCQIPQRLVLRLLVPEQPLVWLSLSLQPLFLDASQNILIGWCMIVSEQTIQIQKQERVDASQRSLNDLLSRVPVMLYRSRNDSNWTMDYVSSGCEKLTGYSGSHFINTPLYGQLIHVDDQQYVWDSIQFALQNHCIFNLHYRLIRADQNIQYVREVGQGLYSQSDMVLGVEGAVFTD</sequence>
<evidence type="ECO:0000313" key="3">
    <source>
        <dbReference type="Proteomes" id="UP000280271"/>
    </source>
</evidence>
<dbReference type="PROSITE" id="PS50112">
    <property type="entry name" value="PAS"/>
    <property type="match status" value="1"/>
</dbReference>
<dbReference type="SUPFAM" id="SSF55785">
    <property type="entry name" value="PYP-like sensor domain (PAS domain)"/>
    <property type="match status" value="1"/>
</dbReference>
<dbReference type="Gene3D" id="3.30.450.20">
    <property type="entry name" value="PAS domain"/>
    <property type="match status" value="1"/>
</dbReference>
<dbReference type="SMART" id="SM00091">
    <property type="entry name" value="PAS"/>
    <property type="match status" value="2"/>
</dbReference>
<protein>
    <recommendedName>
        <fullName evidence="1">PAS domain-containing protein</fullName>
    </recommendedName>
</protein>
<evidence type="ECO:0000313" key="2">
    <source>
        <dbReference type="EMBL" id="RLL17530.1"/>
    </source>
</evidence>
<name>A0ABX9TSA9_9GAMM</name>
<dbReference type="EMBL" id="RCHC01000031">
    <property type="protein sequence ID" value="RLL17530.1"/>
    <property type="molecule type" value="Genomic_DNA"/>
</dbReference>
<organism evidence="2 3">
    <name type="scientific">Acinetobacter chengduensis</name>
    <dbReference type="NCBI Taxonomy" id="2420890"/>
    <lineage>
        <taxon>Bacteria</taxon>
        <taxon>Pseudomonadati</taxon>
        <taxon>Pseudomonadota</taxon>
        <taxon>Gammaproteobacteria</taxon>
        <taxon>Moraxellales</taxon>
        <taxon>Moraxellaceae</taxon>
        <taxon>Acinetobacter</taxon>
    </lineage>
</organism>
<dbReference type="RefSeq" id="WP_120376071.1">
    <property type="nucleotide sequence ID" value="NZ_RCHC01000031.1"/>
</dbReference>